<feature type="region of interest" description="Disordered" evidence="1">
    <location>
        <begin position="144"/>
        <end position="172"/>
    </location>
</feature>
<gene>
    <name evidence="2" type="ORF">FSARC_7380</name>
</gene>
<reference evidence="2" key="2">
    <citation type="submission" date="2020-05" db="EMBL/GenBank/DDBJ databases">
        <authorList>
            <person name="Kim H.-S."/>
            <person name="Proctor R.H."/>
            <person name="Brown D.W."/>
        </authorList>
    </citation>
    <scope>NUCLEOTIDE SEQUENCE</scope>
    <source>
        <strain evidence="2">NRRL 20472</strain>
    </source>
</reference>
<accession>A0A8H4TVG7</accession>
<reference evidence="2" key="1">
    <citation type="journal article" date="2020" name="BMC Genomics">
        <title>Correction to: Identification and distribution of gene clusters required for synthesis of sphingolipid metabolism inhibitors in diverse species of the filamentous fungus Fusarium.</title>
        <authorList>
            <person name="Kim H.S."/>
            <person name="Lohmar J.M."/>
            <person name="Busman M."/>
            <person name="Brown D.W."/>
            <person name="Naumann T.A."/>
            <person name="Divon H.H."/>
            <person name="Lysoe E."/>
            <person name="Uhlig S."/>
            <person name="Proctor R.H."/>
        </authorList>
    </citation>
    <scope>NUCLEOTIDE SEQUENCE</scope>
    <source>
        <strain evidence="2">NRRL 20472</strain>
    </source>
</reference>
<dbReference type="Proteomes" id="UP000622797">
    <property type="component" value="Unassembled WGS sequence"/>
</dbReference>
<evidence type="ECO:0000313" key="2">
    <source>
        <dbReference type="EMBL" id="KAF4964719.1"/>
    </source>
</evidence>
<organism evidence="2 3">
    <name type="scientific">Fusarium sarcochroum</name>
    <dbReference type="NCBI Taxonomy" id="1208366"/>
    <lineage>
        <taxon>Eukaryota</taxon>
        <taxon>Fungi</taxon>
        <taxon>Dikarya</taxon>
        <taxon>Ascomycota</taxon>
        <taxon>Pezizomycotina</taxon>
        <taxon>Sordariomycetes</taxon>
        <taxon>Hypocreomycetidae</taxon>
        <taxon>Hypocreales</taxon>
        <taxon>Nectriaceae</taxon>
        <taxon>Fusarium</taxon>
        <taxon>Fusarium lateritium species complex</taxon>
    </lineage>
</organism>
<evidence type="ECO:0000313" key="3">
    <source>
        <dbReference type="Proteomes" id="UP000622797"/>
    </source>
</evidence>
<name>A0A8H4TVG7_9HYPO</name>
<feature type="compositionally biased region" description="Basic and acidic residues" evidence="1">
    <location>
        <begin position="157"/>
        <end position="170"/>
    </location>
</feature>
<dbReference type="EMBL" id="JABEXW010000392">
    <property type="protein sequence ID" value="KAF4964719.1"/>
    <property type="molecule type" value="Genomic_DNA"/>
</dbReference>
<evidence type="ECO:0000256" key="1">
    <source>
        <dbReference type="SAM" id="MobiDB-lite"/>
    </source>
</evidence>
<dbReference type="AlphaFoldDB" id="A0A8H4TVG7"/>
<protein>
    <submittedName>
        <fullName evidence="2">Uncharacterized protein</fullName>
    </submittedName>
</protein>
<sequence>MSKSRPWGTTLIHAGVPYLDTESPGMTLAWPSTLITGALADQRQSSMTLFVEKLFSSPYHKLHSNSSQPLVAEPFIERDEKEWAVAEDDEGQKTLDLHLGKKTVGPYSAVSNSTLTLMLMREREGKSPTPVERSPTPAECDLVESQRATEPNLNGDHNNDRDSQRRDQRPGIRAVYKSTIKPRQQDSYCSASFMEPWLL</sequence>
<keyword evidence="3" id="KW-1185">Reference proteome</keyword>
<proteinExistence type="predicted"/>
<comment type="caution">
    <text evidence="2">The sequence shown here is derived from an EMBL/GenBank/DDBJ whole genome shotgun (WGS) entry which is preliminary data.</text>
</comment>